<evidence type="ECO:0000313" key="1">
    <source>
        <dbReference type="EMBL" id="KKL84672.1"/>
    </source>
</evidence>
<organism evidence="1">
    <name type="scientific">marine sediment metagenome</name>
    <dbReference type="NCBI Taxonomy" id="412755"/>
    <lineage>
        <taxon>unclassified sequences</taxon>
        <taxon>metagenomes</taxon>
        <taxon>ecological metagenomes</taxon>
    </lineage>
</organism>
<reference evidence="1" key="1">
    <citation type="journal article" date="2015" name="Nature">
        <title>Complex archaea that bridge the gap between prokaryotes and eukaryotes.</title>
        <authorList>
            <person name="Spang A."/>
            <person name="Saw J.H."/>
            <person name="Jorgensen S.L."/>
            <person name="Zaremba-Niedzwiedzka K."/>
            <person name="Martijn J."/>
            <person name="Lind A.E."/>
            <person name="van Eijk R."/>
            <person name="Schleper C."/>
            <person name="Guy L."/>
            <person name="Ettema T.J."/>
        </authorList>
    </citation>
    <scope>NUCLEOTIDE SEQUENCE</scope>
</reference>
<protein>
    <submittedName>
        <fullName evidence="1">Uncharacterized protein</fullName>
    </submittedName>
</protein>
<sequence length="85" mass="9553">MKYPKIVLILPMLILAFSLGHAQSSKDSYDSLWEKVANLEKDELTKSALEQVKIISAKAKKEKNSAQVIKALLFTSKYALILDED</sequence>
<accession>A0A0F9IBA9</accession>
<feature type="non-terminal residue" evidence="1">
    <location>
        <position position="85"/>
    </location>
</feature>
<dbReference type="EMBL" id="LAZR01021637">
    <property type="protein sequence ID" value="KKL84672.1"/>
    <property type="molecule type" value="Genomic_DNA"/>
</dbReference>
<comment type="caution">
    <text evidence="1">The sequence shown here is derived from an EMBL/GenBank/DDBJ whole genome shotgun (WGS) entry which is preliminary data.</text>
</comment>
<dbReference type="AlphaFoldDB" id="A0A0F9IBA9"/>
<name>A0A0F9IBA9_9ZZZZ</name>
<proteinExistence type="predicted"/>
<gene>
    <name evidence="1" type="ORF">LCGC14_1962420</name>
</gene>